<dbReference type="InterPro" id="IPR000253">
    <property type="entry name" value="FHA_dom"/>
</dbReference>
<dbReference type="Pfam" id="PF00498">
    <property type="entry name" value="FHA"/>
    <property type="match status" value="1"/>
</dbReference>
<dbReference type="InterPro" id="IPR008984">
    <property type="entry name" value="SMAD_FHA_dom_sf"/>
</dbReference>
<dbReference type="EMBL" id="JAAFZH010000011">
    <property type="protein sequence ID" value="NDU97546.1"/>
    <property type="molecule type" value="Genomic_DNA"/>
</dbReference>
<dbReference type="RefSeq" id="WP_163953083.1">
    <property type="nucleotide sequence ID" value="NZ_JAAFZH010000011.1"/>
</dbReference>
<keyword evidence="3" id="KW-1185">Reference proteome</keyword>
<comment type="caution">
    <text evidence="2">The sequence shown here is derived from an EMBL/GenBank/DDBJ whole genome shotgun (WGS) entry which is preliminary data.</text>
</comment>
<reference evidence="2 3" key="1">
    <citation type="submission" date="2020-02" db="EMBL/GenBank/DDBJ databases">
        <title>Draft genome sequence of two Spirosoma agri KCTC 52727 and Spirosoma terrae KCTC 52035.</title>
        <authorList>
            <person name="Rojas J."/>
            <person name="Ambika Manirajan B."/>
            <person name="Suarez C."/>
            <person name="Ratering S."/>
            <person name="Schnell S."/>
        </authorList>
    </citation>
    <scope>NUCLEOTIDE SEQUENCE [LARGE SCALE GENOMIC DNA]</scope>
    <source>
        <strain evidence="2 3">KCTC 52035</strain>
    </source>
</reference>
<sequence length="202" mass="22626">MGHVKLGECALCQSALGLEDNHPKVRPGNILKIKCPRCNTVNSIKVPAERISKSTQEQNHQAFTTIEQEVAWIIVHDEHTAAQTFPLKLGKNILGRFSPDKPCDVMIKTNDVFMSRNHSLIEVMRRPDNVLIFTISDISSTNGTFINAVRKLSKFDKLILKDGDTIQLGKTKVVLKTRQSTQNSTDATENVKREAYTKTVII</sequence>
<dbReference type="Gene3D" id="2.60.200.20">
    <property type="match status" value="1"/>
</dbReference>
<organism evidence="2 3">
    <name type="scientific">Spirosoma terrae</name>
    <dbReference type="NCBI Taxonomy" id="1968276"/>
    <lineage>
        <taxon>Bacteria</taxon>
        <taxon>Pseudomonadati</taxon>
        <taxon>Bacteroidota</taxon>
        <taxon>Cytophagia</taxon>
        <taxon>Cytophagales</taxon>
        <taxon>Cytophagaceae</taxon>
        <taxon>Spirosoma</taxon>
    </lineage>
</organism>
<protein>
    <submittedName>
        <fullName evidence="2">FHA domain-containing protein</fullName>
    </submittedName>
</protein>
<dbReference type="Proteomes" id="UP000474175">
    <property type="component" value="Unassembled WGS sequence"/>
</dbReference>
<dbReference type="AlphaFoldDB" id="A0A6L9LAK3"/>
<accession>A0A6L9LAK3</accession>
<gene>
    <name evidence="2" type="ORF">GK108_21865</name>
</gene>
<dbReference type="CDD" id="cd00060">
    <property type="entry name" value="FHA"/>
    <property type="match status" value="1"/>
</dbReference>
<evidence type="ECO:0000313" key="2">
    <source>
        <dbReference type="EMBL" id="NDU97546.1"/>
    </source>
</evidence>
<dbReference type="PROSITE" id="PS50006">
    <property type="entry name" value="FHA_DOMAIN"/>
    <property type="match status" value="1"/>
</dbReference>
<name>A0A6L9LAK3_9BACT</name>
<dbReference type="SUPFAM" id="SSF49879">
    <property type="entry name" value="SMAD/FHA domain"/>
    <property type="match status" value="1"/>
</dbReference>
<dbReference type="SMART" id="SM00240">
    <property type="entry name" value="FHA"/>
    <property type="match status" value="1"/>
</dbReference>
<proteinExistence type="predicted"/>
<evidence type="ECO:0000259" key="1">
    <source>
        <dbReference type="PROSITE" id="PS50006"/>
    </source>
</evidence>
<feature type="domain" description="FHA" evidence="1">
    <location>
        <begin position="92"/>
        <end position="151"/>
    </location>
</feature>
<evidence type="ECO:0000313" key="3">
    <source>
        <dbReference type="Proteomes" id="UP000474175"/>
    </source>
</evidence>